<dbReference type="AlphaFoldDB" id="A0A533ICE9"/>
<accession>A0A533ICE9</accession>
<reference evidence="2 3" key="1">
    <citation type="journal article" date="2017" name="Nat. Commun.">
        <title>In situ click chemistry generation of cyclooxygenase-2 inhibitors.</title>
        <authorList>
            <person name="Bhardwaj A."/>
            <person name="Kaur J."/>
            <person name="Wuest M."/>
            <person name="Wuest F."/>
        </authorList>
    </citation>
    <scope>NUCLEOTIDE SEQUENCE [LARGE SCALE GENOMIC DNA]</scope>
    <source>
        <strain evidence="2">S2_012_000_R3_94</strain>
    </source>
</reference>
<feature type="chain" id="PRO_5022067062" evidence="1">
    <location>
        <begin position="19"/>
        <end position="219"/>
    </location>
</feature>
<dbReference type="InterPro" id="IPR025335">
    <property type="entry name" value="DUF4241"/>
</dbReference>
<sequence length="219" mass="23532">MRRVLATLFGLAAGSAGAQDSAPATLPWLAGQAGEERTIRDHGPIDFGSQRLTAVELLFYYRDPWKFADFAIPEGPAAFWTLHEPSQQRVAAAVLVWSDATPVCGQEVLPGVDGPIAGFMAPDAAQRLQQENIRAEDAGQGAYADWVEPQSPEASFARFMTLPDGTRFPGFSTGWGDGGYPVVRLNDKQGNIVAVYADFIGHEPDGKFILPPPCRTAGT</sequence>
<evidence type="ECO:0000313" key="2">
    <source>
        <dbReference type="EMBL" id="TKW68545.1"/>
    </source>
</evidence>
<name>A0A533ICE9_PARDE</name>
<keyword evidence="1" id="KW-0732">Signal</keyword>
<dbReference type="Pfam" id="PF14025">
    <property type="entry name" value="DUF4241"/>
    <property type="match status" value="1"/>
</dbReference>
<proteinExistence type="predicted"/>
<comment type="caution">
    <text evidence="2">The sequence shown here is derived from an EMBL/GenBank/DDBJ whole genome shotgun (WGS) entry which is preliminary data.</text>
</comment>
<organism evidence="2 3">
    <name type="scientific">Paracoccus denitrificans</name>
    <dbReference type="NCBI Taxonomy" id="266"/>
    <lineage>
        <taxon>Bacteria</taxon>
        <taxon>Pseudomonadati</taxon>
        <taxon>Pseudomonadota</taxon>
        <taxon>Alphaproteobacteria</taxon>
        <taxon>Rhodobacterales</taxon>
        <taxon>Paracoccaceae</taxon>
        <taxon>Paracoccus</taxon>
    </lineage>
</organism>
<evidence type="ECO:0000313" key="3">
    <source>
        <dbReference type="Proteomes" id="UP000315344"/>
    </source>
</evidence>
<dbReference type="EMBL" id="VAFL01000001">
    <property type="protein sequence ID" value="TKW68545.1"/>
    <property type="molecule type" value="Genomic_DNA"/>
</dbReference>
<feature type="signal peptide" evidence="1">
    <location>
        <begin position="1"/>
        <end position="18"/>
    </location>
</feature>
<dbReference type="Proteomes" id="UP000315344">
    <property type="component" value="Unassembled WGS sequence"/>
</dbReference>
<gene>
    <name evidence="2" type="ORF">DI616_00670</name>
</gene>
<evidence type="ECO:0000256" key="1">
    <source>
        <dbReference type="SAM" id="SignalP"/>
    </source>
</evidence>
<protein>
    <submittedName>
        <fullName evidence="2">DUF4241 domain-containing protein</fullName>
    </submittedName>
</protein>